<dbReference type="Proteomes" id="UP000027120">
    <property type="component" value="Unassembled WGS sequence"/>
</dbReference>
<evidence type="ECO:0000313" key="2">
    <source>
        <dbReference type="Proteomes" id="UP000027120"/>
    </source>
</evidence>
<accession>A0A067DGP0</accession>
<proteinExistence type="predicted"/>
<organism evidence="1 2">
    <name type="scientific">Citrus sinensis</name>
    <name type="common">Sweet orange</name>
    <name type="synonym">Citrus aurantium var. sinensis</name>
    <dbReference type="NCBI Taxonomy" id="2711"/>
    <lineage>
        <taxon>Eukaryota</taxon>
        <taxon>Viridiplantae</taxon>
        <taxon>Streptophyta</taxon>
        <taxon>Embryophyta</taxon>
        <taxon>Tracheophyta</taxon>
        <taxon>Spermatophyta</taxon>
        <taxon>Magnoliopsida</taxon>
        <taxon>eudicotyledons</taxon>
        <taxon>Gunneridae</taxon>
        <taxon>Pentapetalae</taxon>
        <taxon>rosids</taxon>
        <taxon>malvids</taxon>
        <taxon>Sapindales</taxon>
        <taxon>Rutaceae</taxon>
        <taxon>Aurantioideae</taxon>
        <taxon>Citrus</taxon>
    </lineage>
</organism>
<evidence type="ECO:0000313" key="1">
    <source>
        <dbReference type="EMBL" id="KDO40685.1"/>
    </source>
</evidence>
<protein>
    <submittedName>
        <fullName evidence="1">Uncharacterized protein</fullName>
    </submittedName>
</protein>
<dbReference type="EMBL" id="KK785858">
    <property type="protein sequence ID" value="KDO40685.1"/>
    <property type="molecule type" value="Genomic_DNA"/>
</dbReference>
<reference evidence="1 2" key="1">
    <citation type="submission" date="2014-04" db="EMBL/GenBank/DDBJ databases">
        <authorList>
            <consortium name="International Citrus Genome Consortium"/>
            <person name="Gmitter F."/>
            <person name="Chen C."/>
            <person name="Farmerie W."/>
            <person name="Harkins T."/>
            <person name="Desany B."/>
            <person name="Mohiuddin M."/>
            <person name="Kodira C."/>
            <person name="Borodovsky M."/>
            <person name="Lomsadze A."/>
            <person name="Burns P."/>
            <person name="Jenkins J."/>
            <person name="Prochnik S."/>
            <person name="Shu S."/>
            <person name="Chapman J."/>
            <person name="Pitluck S."/>
            <person name="Schmutz J."/>
            <person name="Rokhsar D."/>
        </authorList>
    </citation>
    <scope>NUCLEOTIDE SEQUENCE</scope>
</reference>
<name>A0A067DGP0_CITSI</name>
<gene>
    <name evidence="1" type="ORF">CISIN_1g035041mg</name>
</gene>
<sequence>MQPRKTHTHSQRHRYFPCSSVRGSFRLYNILIIIKDFTTLSFYPKIKIQRKSTILCRNAQFVSIYLSVTKKGSGD</sequence>
<dbReference type="AlphaFoldDB" id="A0A067DGP0"/>
<keyword evidence="2" id="KW-1185">Reference proteome</keyword>